<dbReference type="CDD" id="cd18809">
    <property type="entry name" value="SF1_C_RecD"/>
    <property type="match status" value="1"/>
</dbReference>
<dbReference type="eggNOG" id="arCOG00797">
    <property type="taxonomic scope" value="Archaea"/>
</dbReference>
<dbReference type="GO" id="GO:0000725">
    <property type="term" value="P:recombinational repair"/>
    <property type="evidence" value="ECO:0007669"/>
    <property type="project" value="TreeGrafter"/>
</dbReference>
<dbReference type="InterPro" id="IPR000212">
    <property type="entry name" value="DNA_helicase_UvrD/REP"/>
</dbReference>
<dbReference type="SUPFAM" id="SSF52540">
    <property type="entry name" value="P-loop containing nucleoside triphosphate hydrolases"/>
    <property type="match status" value="1"/>
</dbReference>
<dbReference type="Proteomes" id="UP000011585">
    <property type="component" value="Unassembled WGS sequence"/>
</dbReference>
<reference evidence="14" key="1">
    <citation type="journal article" date="2009" name="Stand. Genomic Sci.">
        <title>Complete genome sequence of Halogeometricum borinquense type strain (PR3).</title>
        <authorList>
            <person name="Malfatti S."/>
            <person name="Tindall B.J."/>
            <person name="Schneider S."/>
            <person name="Fahnrich R."/>
            <person name="Lapidus A."/>
            <person name="Labuttii K."/>
            <person name="Copeland A."/>
            <person name="Glavina Del Rio T."/>
            <person name="Nolan M."/>
            <person name="Chen F."/>
            <person name="Lucas S."/>
            <person name="Tice H."/>
            <person name="Cheng J.F."/>
            <person name="Bruce D."/>
            <person name="Goodwin L."/>
            <person name="Pitluck S."/>
            <person name="Anderson I."/>
            <person name="Pati A."/>
            <person name="Ivanova N."/>
            <person name="Mavromatis K."/>
            <person name="Chen A."/>
            <person name="Palaniappan K."/>
            <person name="D'haeseleer P."/>
            <person name="Goker M."/>
            <person name="Bristow J."/>
            <person name="Eisen J.A."/>
            <person name="Markowitz V."/>
            <person name="Hugenholtz P."/>
            <person name="Kyrpides N.C."/>
            <person name="Klenk H.P."/>
            <person name="Chain P."/>
        </authorList>
    </citation>
    <scope>NUCLEOTIDE SEQUENCE [LARGE SCALE GENOMIC DNA]</scope>
    <source>
        <strain evidence="14">ATCC 700274 / DSM 11551 / JCM 10706 / KCTC 4070 / PR3</strain>
        <plasmid evidence="14">pHBOR05</plasmid>
    </source>
</reference>
<keyword evidence="2 9" id="KW-0378">Hydrolase</keyword>
<evidence type="ECO:0000313" key="13">
    <source>
        <dbReference type="EMBL" id="ELY23050.1"/>
    </source>
</evidence>
<organism evidence="12 14">
    <name type="scientific">Halogeometricum borinquense (strain ATCC 700274 / DSM 11551 / JCM 10706 / KCTC 4070 / PR3)</name>
    <dbReference type="NCBI Taxonomy" id="469382"/>
    <lineage>
        <taxon>Archaea</taxon>
        <taxon>Methanobacteriati</taxon>
        <taxon>Methanobacteriota</taxon>
        <taxon>Stenosarchaea group</taxon>
        <taxon>Halobacteria</taxon>
        <taxon>Halobacteriales</taxon>
        <taxon>Haloferacaceae</taxon>
        <taxon>Halogeometricum</taxon>
    </lineage>
</organism>
<evidence type="ECO:0000256" key="4">
    <source>
        <dbReference type="ARBA" id="ARBA00022840"/>
    </source>
</evidence>
<geneLocation type="plasmid" evidence="12 14">
    <name>pHBOR05</name>
</geneLocation>
<dbReference type="GO" id="GO:0043138">
    <property type="term" value="F:3'-5' DNA helicase activity"/>
    <property type="evidence" value="ECO:0007669"/>
    <property type="project" value="UniProtKB-EC"/>
</dbReference>
<dbReference type="PANTHER" id="PTHR11070:SF2">
    <property type="entry name" value="ATP-DEPENDENT DNA HELICASE SRS2"/>
    <property type="match status" value="1"/>
</dbReference>
<evidence type="ECO:0000256" key="7">
    <source>
        <dbReference type="ARBA" id="ARBA00034808"/>
    </source>
</evidence>
<dbReference type="Pfam" id="PF13245">
    <property type="entry name" value="AAA_19"/>
    <property type="match status" value="1"/>
</dbReference>
<accession>E4NWS6</accession>
<dbReference type="InterPro" id="IPR027417">
    <property type="entry name" value="P-loop_NTPase"/>
</dbReference>
<keyword evidence="4 9" id="KW-0067">ATP-binding</keyword>
<dbReference type="Pfam" id="PF13361">
    <property type="entry name" value="UvrD_C"/>
    <property type="match status" value="1"/>
</dbReference>
<comment type="catalytic activity">
    <reaction evidence="6">
        <text>Couples ATP hydrolysis with the unwinding of duplex DNA by translocating in the 3'-5' direction.</text>
        <dbReference type="EC" id="5.6.2.4"/>
    </reaction>
</comment>
<dbReference type="EMBL" id="AOHT01000054">
    <property type="protein sequence ID" value="ELY23050.1"/>
    <property type="molecule type" value="Genomic_DNA"/>
</dbReference>
<dbReference type="GO" id="GO:0003677">
    <property type="term" value="F:DNA binding"/>
    <property type="evidence" value="ECO:0007669"/>
    <property type="project" value="InterPro"/>
</dbReference>
<evidence type="ECO:0000256" key="5">
    <source>
        <dbReference type="ARBA" id="ARBA00023235"/>
    </source>
</evidence>
<dbReference type="EMBL" id="CP001695">
    <property type="protein sequence ID" value="ADQ69496.1"/>
    <property type="molecule type" value="Genomic_DNA"/>
</dbReference>
<dbReference type="InterPro" id="IPR014016">
    <property type="entry name" value="UvrD-like_ATP-bd"/>
</dbReference>
<evidence type="ECO:0000313" key="15">
    <source>
        <dbReference type="Proteomes" id="UP000011585"/>
    </source>
</evidence>
<evidence type="ECO:0000256" key="9">
    <source>
        <dbReference type="PROSITE-ProRule" id="PRU00560"/>
    </source>
</evidence>
<dbReference type="EC" id="5.6.2.4" evidence="7"/>
<sequence>MDLEDIEITGIEDVPVTESLAYHGPPGTGKTSKSAARVAKLIQDHDYGIEDVAWVTYRRSLARDTLARLASWDIIDPSELENPSDGATRYIGTAHAVANRCASIGEGVVEPWHRSDFCEKRGMQFWTSEPWEDSAGKLLFRVLDYLANANTTPEDKAALRECPHTDDLRDHWQGDIVEAWYEWEDYKGQMNIIDFHEMLKRPLQEGESPGRPILVIDEYHDVTALMDALFRSWMEDAEIVIVAGDPHQVVNAYDGASPAFFEDLDLPTVLLDTTYRVPEEHWALATRMLADAHTPPAVTRDGRGRVNDINSPRFEHSEENGWVNLPGRDTPGSPGWICEKFGREETLFLTRTRMQADGVGAALEAAGIPYRSQPELHGWNTEETDIRLAVHNALQKIEGYSPANFRYGGNKAFGEYTGNNKNPADISLKNSEAAALLEATSAHDLDITRSDANDLVEELRDDEDGHLTLREFDDYVTKSFWERYTAGAGSVNRLNKGPFGSGSSGERELRALRAALNRQDGPISPDSISCHAITIHASKGMEADDVVVYDGISNRILREIQVNDESRRNEYRTWYVALSRAKKRLHVMRDGFAWTNSIIPENLQAAAREAYQEGHVDGDLPGGETA</sequence>
<dbReference type="PANTHER" id="PTHR11070">
    <property type="entry name" value="UVRD / RECB / PCRA DNA HELICASE FAMILY MEMBER"/>
    <property type="match status" value="1"/>
</dbReference>
<name>E4NWS6_HALBP</name>
<evidence type="ECO:0000256" key="6">
    <source>
        <dbReference type="ARBA" id="ARBA00034617"/>
    </source>
</evidence>
<protein>
    <recommendedName>
        <fullName evidence="7">DNA 3'-5' helicase</fullName>
        <ecNumber evidence="7">5.6.2.4</ecNumber>
    </recommendedName>
</protein>
<dbReference type="OrthoDB" id="203178at2157"/>
<dbReference type="Proteomes" id="UP000006663">
    <property type="component" value="Plasmid pHBOR05"/>
</dbReference>
<proteinExistence type="predicted"/>
<evidence type="ECO:0000313" key="14">
    <source>
        <dbReference type="Proteomes" id="UP000006663"/>
    </source>
</evidence>
<dbReference type="GeneID" id="9989614"/>
<dbReference type="KEGG" id="hbo:Hbor_37910"/>
<reference evidence="12" key="2">
    <citation type="submission" date="2009-08" db="EMBL/GenBank/DDBJ databases">
        <title>The complete plasmid5 of Halogeometricum borinquense DSM 11551.</title>
        <authorList>
            <consortium name="US DOE Joint Genome Institute (JGI-PGF)"/>
            <person name="Lucas S."/>
            <person name="Copeland A."/>
            <person name="Lapidus A."/>
            <person name="Glavina del Rio T."/>
            <person name="Dalin E."/>
            <person name="Tice H."/>
            <person name="Bruce D."/>
            <person name="Goodwin L."/>
            <person name="Pitluck S."/>
            <person name="Kyrpides N."/>
            <person name="Mavromatis K."/>
            <person name="Mikhailova N."/>
            <person name="Anderson I."/>
            <person name="Brettin T."/>
            <person name="Detter J.C."/>
            <person name="Han C."/>
            <person name="Larimer F."/>
            <person name="Land M."/>
            <person name="Hauser L."/>
            <person name="Markowitz V."/>
            <person name="Cheng J.-F."/>
            <person name="Hugenholtz P."/>
            <person name="Woyke T."/>
            <person name="Wu D."/>
            <person name="Tindal B."/>
            <person name="Klenk H.-P."/>
            <person name="Eisen J.A."/>
        </authorList>
    </citation>
    <scope>NUCLEOTIDE SEQUENCE</scope>
    <source>
        <strain evidence="12">PR 3</strain>
        <plasmid evidence="12">pHBOR05</plasmid>
    </source>
</reference>
<evidence type="ECO:0000256" key="10">
    <source>
        <dbReference type="SAM" id="MobiDB-lite"/>
    </source>
</evidence>
<dbReference type="HOGENOM" id="CLU_436568_0_0_2"/>
<evidence type="ECO:0000256" key="8">
    <source>
        <dbReference type="ARBA" id="ARBA00048988"/>
    </source>
</evidence>
<gene>
    <name evidence="12" type="ordered locus">Hbor_37910</name>
    <name evidence="13" type="ORF">C499_19550</name>
</gene>
<dbReference type="PROSITE" id="PS51198">
    <property type="entry name" value="UVRD_HELICASE_ATP_BIND"/>
    <property type="match status" value="1"/>
</dbReference>
<dbReference type="Gene3D" id="3.40.50.300">
    <property type="entry name" value="P-loop containing nucleotide triphosphate hydrolases"/>
    <property type="match status" value="2"/>
</dbReference>
<dbReference type="GO" id="GO:0005524">
    <property type="term" value="F:ATP binding"/>
    <property type="evidence" value="ECO:0007669"/>
    <property type="project" value="UniProtKB-UniRule"/>
</dbReference>
<feature type="binding site" evidence="9">
    <location>
        <begin position="24"/>
        <end position="31"/>
    </location>
    <ligand>
        <name>ATP</name>
        <dbReference type="ChEBI" id="CHEBI:30616"/>
    </ligand>
</feature>
<reference evidence="13 15" key="3">
    <citation type="journal article" date="2014" name="PLoS Genet.">
        <title>Phylogenetically driven sequencing of extremely halophilic archaea reveals strategies for static and dynamic osmo-response.</title>
        <authorList>
            <person name="Becker E.A."/>
            <person name="Seitzer P.M."/>
            <person name="Tritt A."/>
            <person name="Larsen D."/>
            <person name="Krusor M."/>
            <person name="Yao A.I."/>
            <person name="Wu D."/>
            <person name="Madern D."/>
            <person name="Eisen J.A."/>
            <person name="Darling A.E."/>
            <person name="Facciotti M.T."/>
        </authorList>
    </citation>
    <scope>NUCLEOTIDE SEQUENCE [LARGE SCALE GENOMIC DNA]</scope>
    <source>
        <strain evidence="13 15">DSM 11551</strain>
    </source>
</reference>
<evidence type="ECO:0000313" key="12">
    <source>
        <dbReference type="EMBL" id="ADQ69496.1"/>
    </source>
</evidence>
<evidence type="ECO:0000256" key="2">
    <source>
        <dbReference type="ARBA" id="ARBA00022801"/>
    </source>
</evidence>
<keyword evidence="14" id="KW-1185">Reference proteome</keyword>
<keyword evidence="12" id="KW-0614">Plasmid</keyword>
<keyword evidence="3 9" id="KW-0347">Helicase</keyword>
<feature type="region of interest" description="Disordered" evidence="10">
    <location>
        <begin position="295"/>
        <end position="328"/>
    </location>
</feature>
<evidence type="ECO:0000256" key="1">
    <source>
        <dbReference type="ARBA" id="ARBA00022741"/>
    </source>
</evidence>
<dbReference type="RefSeq" id="WP_006057200.1">
    <property type="nucleotide sequence ID" value="NC_014737.1"/>
</dbReference>
<keyword evidence="1 9" id="KW-0547">Nucleotide-binding</keyword>
<dbReference type="AlphaFoldDB" id="E4NWS6"/>
<evidence type="ECO:0000259" key="11">
    <source>
        <dbReference type="PROSITE" id="PS51198"/>
    </source>
</evidence>
<dbReference type="InterPro" id="IPR014017">
    <property type="entry name" value="DNA_helicase_UvrD-like_C"/>
</dbReference>
<keyword evidence="5" id="KW-0413">Isomerase</keyword>
<feature type="domain" description="UvrD-like helicase ATP-binding" evidence="11">
    <location>
        <begin position="3"/>
        <end position="285"/>
    </location>
</feature>
<evidence type="ECO:0000256" key="3">
    <source>
        <dbReference type="ARBA" id="ARBA00022806"/>
    </source>
</evidence>
<comment type="catalytic activity">
    <reaction evidence="8">
        <text>ATP + H2O = ADP + phosphate + H(+)</text>
        <dbReference type="Rhea" id="RHEA:13065"/>
        <dbReference type="ChEBI" id="CHEBI:15377"/>
        <dbReference type="ChEBI" id="CHEBI:15378"/>
        <dbReference type="ChEBI" id="CHEBI:30616"/>
        <dbReference type="ChEBI" id="CHEBI:43474"/>
        <dbReference type="ChEBI" id="CHEBI:456216"/>
        <dbReference type="EC" id="5.6.2.4"/>
    </reaction>
</comment>
<dbReference type="GO" id="GO:0016787">
    <property type="term" value="F:hydrolase activity"/>
    <property type="evidence" value="ECO:0007669"/>
    <property type="project" value="UniProtKB-UniRule"/>
</dbReference>